<evidence type="ECO:0000256" key="4">
    <source>
        <dbReference type="ARBA" id="ARBA00022989"/>
    </source>
</evidence>
<keyword evidence="4 6" id="KW-1133">Transmembrane helix</keyword>
<dbReference type="Proteomes" id="UP000426857">
    <property type="component" value="Chromosome"/>
</dbReference>
<dbReference type="RefSeq" id="WP_155869981.1">
    <property type="nucleotide sequence ID" value="NZ_CP046322.1"/>
</dbReference>
<dbReference type="KEGG" id="cxe:FOB82_09640"/>
<dbReference type="InterPro" id="IPR007168">
    <property type="entry name" value="Phageshock_PspC_N"/>
</dbReference>
<organism evidence="8 9">
    <name type="scientific">Corynebacterium xerosis</name>
    <dbReference type="NCBI Taxonomy" id="1725"/>
    <lineage>
        <taxon>Bacteria</taxon>
        <taxon>Bacillati</taxon>
        <taxon>Actinomycetota</taxon>
        <taxon>Actinomycetes</taxon>
        <taxon>Mycobacteriales</taxon>
        <taxon>Corynebacteriaceae</taxon>
        <taxon>Corynebacterium</taxon>
    </lineage>
</organism>
<gene>
    <name evidence="8" type="ORF">FOB82_09640</name>
</gene>
<evidence type="ECO:0000256" key="2">
    <source>
        <dbReference type="ARBA" id="ARBA00022475"/>
    </source>
</evidence>
<feature type="transmembrane region" description="Helical" evidence="6">
    <location>
        <begin position="56"/>
        <end position="80"/>
    </location>
</feature>
<dbReference type="Pfam" id="PF04024">
    <property type="entry name" value="PspC"/>
    <property type="match status" value="1"/>
</dbReference>
<evidence type="ECO:0000256" key="6">
    <source>
        <dbReference type="SAM" id="Phobius"/>
    </source>
</evidence>
<proteinExistence type="predicted"/>
<name>A0A6B8TVK1_9CORY</name>
<keyword evidence="5 6" id="KW-0472">Membrane</keyword>
<dbReference type="InterPro" id="IPR052027">
    <property type="entry name" value="PspC"/>
</dbReference>
<evidence type="ECO:0000256" key="1">
    <source>
        <dbReference type="ARBA" id="ARBA00004162"/>
    </source>
</evidence>
<dbReference type="EMBL" id="CP046322">
    <property type="protein sequence ID" value="QGS35163.1"/>
    <property type="molecule type" value="Genomic_DNA"/>
</dbReference>
<comment type="subcellular location">
    <subcellularLocation>
        <location evidence="1">Cell membrane</location>
        <topology evidence="1">Single-pass membrane protein</topology>
    </subcellularLocation>
</comment>
<sequence>MANMDKNGLFNQQKVSASIDRMAGRPVRRSHSNKWIAGVCGGIEEATGFSGTALRVIFAVLALTVAPLALILYLGAWLVIPEAYGYRRSRDFGADLSGIPARIL</sequence>
<accession>A0A6B8TVK1</accession>
<evidence type="ECO:0000256" key="3">
    <source>
        <dbReference type="ARBA" id="ARBA00022692"/>
    </source>
</evidence>
<keyword evidence="2" id="KW-1003">Cell membrane</keyword>
<protein>
    <submittedName>
        <fullName evidence="8">PspC domain-containing protein</fullName>
    </submittedName>
</protein>
<evidence type="ECO:0000256" key="5">
    <source>
        <dbReference type="ARBA" id="ARBA00023136"/>
    </source>
</evidence>
<dbReference type="AlphaFoldDB" id="A0A6B8TVK1"/>
<evidence type="ECO:0000313" key="8">
    <source>
        <dbReference type="EMBL" id="QGS35163.1"/>
    </source>
</evidence>
<evidence type="ECO:0000259" key="7">
    <source>
        <dbReference type="Pfam" id="PF04024"/>
    </source>
</evidence>
<evidence type="ECO:0000313" key="9">
    <source>
        <dbReference type="Proteomes" id="UP000426857"/>
    </source>
</evidence>
<keyword evidence="3 6" id="KW-0812">Transmembrane</keyword>
<reference evidence="8 9" key="1">
    <citation type="submission" date="2019-11" db="EMBL/GenBank/DDBJ databases">
        <title>FDA dAtabase for Regulatory Grade micrObial Sequences (FDA-ARGOS): Supporting development and validation of Infectious Disease Dx tests.</title>
        <authorList>
            <person name="Kerrigan L."/>
            <person name="Long C."/>
            <person name="Tallon L."/>
            <person name="Sadzewicz L."/>
            <person name="Vavikolanu K."/>
            <person name="Mehta A."/>
            <person name="Aluvathingal J."/>
            <person name="Nadendla S."/>
            <person name="Yan Y."/>
            <person name="Sichtig H."/>
        </authorList>
    </citation>
    <scope>NUCLEOTIDE SEQUENCE [LARGE SCALE GENOMIC DNA]</scope>
    <source>
        <strain evidence="8 9">FDAARGOS_674</strain>
    </source>
</reference>
<dbReference type="PANTHER" id="PTHR33885">
    <property type="entry name" value="PHAGE SHOCK PROTEIN C"/>
    <property type="match status" value="1"/>
</dbReference>
<feature type="domain" description="Phage shock protein PspC N-terminal" evidence="7">
    <location>
        <begin position="26"/>
        <end position="83"/>
    </location>
</feature>
<dbReference type="GO" id="GO:0005886">
    <property type="term" value="C:plasma membrane"/>
    <property type="evidence" value="ECO:0007669"/>
    <property type="project" value="UniProtKB-SubCell"/>
</dbReference>
<dbReference type="PANTHER" id="PTHR33885:SF3">
    <property type="entry name" value="PHAGE SHOCK PROTEIN C"/>
    <property type="match status" value="1"/>
</dbReference>